<evidence type="ECO:0000313" key="3">
    <source>
        <dbReference type="Proteomes" id="UP001623660"/>
    </source>
</evidence>
<sequence>MLYKKEDIFKSKKNLSKINKIAISGIVIAIYVVIMYFTQSFAFMQFQIRIATCMYGLSAIFPFLIVPMGLSNLISNTLMGGLGLPDMLGGAIVGMITSLIVYLISKYKFNDWFIVFPIILIPGFGVPIWLSYLLHIKYMVLVFSLLMGQIIPAILGVLLVKQLRKFY</sequence>
<evidence type="ECO:0000256" key="1">
    <source>
        <dbReference type="SAM" id="Phobius"/>
    </source>
</evidence>
<evidence type="ECO:0000313" key="2">
    <source>
        <dbReference type="EMBL" id="MFL0194130.1"/>
    </source>
</evidence>
<feature type="transmembrane region" description="Helical" evidence="1">
    <location>
        <begin position="20"/>
        <end position="38"/>
    </location>
</feature>
<feature type="transmembrane region" description="Helical" evidence="1">
    <location>
        <begin position="50"/>
        <end position="75"/>
    </location>
</feature>
<keyword evidence="3" id="KW-1185">Reference proteome</keyword>
<dbReference type="PANTHER" id="PTHR40044:SF1">
    <property type="entry name" value="INTEGRAL MEMBRANE PROTEIN"/>
    <property type="match status" value="1"/>
</dbReference>
<dbReference type="PANTHER" id="PTHR40044">
    <property type="entry name" value="INTEGRAL MEMBRANE PROTEIN-RELATED"/>
    <property type="match status" value="1"/>
</dbReference>
<keyword evidence="1" id="KW-1133">Transmembrane helix</keyword>
<keyword evidence="1" id="KW-0472">Membrane</keyword>
<feature type="transmembrane region" description="Helical" evidence="1">
    <location>
        <begin position="87"/>
        <end position="105"/>
    </location>
</feature>
<dbReference type="InterPro" id="IPR010387">
    <property type="entry name" value="QueT"/>
</dbReference>
<reference evidence="2 3" key="1">
    <citation type="submission" date="2024-11" db="EMBL/GenBank/DDBJ databases">
        <authorList>
            <person name="Heng Y.C."/>
            <person name="Lim A.C.H."/>
            <person name="Lee J.K.Y."/>
            <person name="Kittelmann S."/>
        </authorList>
    </citation>
    <scope>NUCLEOTIDE SEQUENCE [LARGE SCALE GENOMIC DNA]</scope>
    <source>
        <strain evidence="2 3">WILCCON 0269</strain>
    </source>
</reference>
<keyword evidence="1" id="KW-0812">Transmembrane</keyword>
<comment type="caution">
    <text evidence="2">The sequence shown here is derived from an EMBL/GenBank/DDBJ whole genome shotgun (WGS) entry which is preliminary data.</text>
</comment>
<dbReference type="EMBL" id="JBJHZX010000001">
    <property type="protein sequence ID" value="MFL0194130.1"/>
    <property type="molecule type" value="Genomic_DNA"/>
</dbReference>
<proteinExistence type="predicted"/>
<feature type="transmembrane region" description="Helical" evidence="1">
    <location>
        <begin position="138"/>
        <end position="160"/>
    </location>
</feature>
<accession>A0ABW8SGY6</accession>
<protein>
    <submittedName>
        <fullName evidence="2">QueT transporter family protein</fullName>
    </submittedName>
</protein>
<name>A0ABW8SGY6_9CLOT</name>
<dbReference type="Pfam" id="PF06177">
    <property type="entry name" value="QueT"/>
    <property type="match status" value="1"/>
</dbReference>
<dbReference type="RefSeq" id="WP_406790250.1">
    <property type="nucleotide sequence ID" value="NZ_JBJHZX010000001.1"/>
</dbReference>
<dbReference type="Proteomes" id="UP001623660">
    <property type="component" value="Unassembled WGS sequence"/>
</dbReference>
<gene>
    <name evidence="2" type="ORF">ACJDU8_00780</name>
</gene>
<organism evidence="2 3">
    <name type="scientific">Candidatus Clostridium eludens</name>
    <dbReference type="NCBI Taxonomy" id="3381663"/>
    <lineage>
        <taxon>Bacteria</taxon>
        <taxon>Bacillati</taxon>
        <taxon>Bacillota</taxon>
        <taxon>Clostridia</taxon>
        <taxon>Eubacteriales</taxon>
        <taxon>Clostridiaceae</taxon>
        <taxon>Clostridium</taxon>
    </lineage>
</organism>
<feature type="transmembrane region" description="Helical" evidence="1">
    <location>
        <begin position="112"/>
        <end position="132"/>
    </location>
</feature>